<feature type="domain" description="SnoaL-like" evidence="1">
    <location>
        <begin position="1"/>
        <end position="117"/>
    </location>
</feature>
<name>A0ABW0NZL9_9HYPH</name>
<evidence type="ECO:0000259" key="1">
    <source>
        <dbReference type="Pfam" id="PF20409"/>
    </source>
</evidence>
<protein>
    <submittedName>
        <fullName evidence="2">SnoaL-like domain-containing protein</fullName>
    </submittedName>
</protein>
<dbReference type="Proteomes" id="UP001596060">
    <property type="component" value="Unassembled WGS sequence"/>
</dbReference>
<dbReference type="Gene3D" id="3.10.450.50">
    <property type="match status" value="1"/>
</dbReference>
<dbReference type="InterPro" id="IPR046860">
    <property type="entry name" value="SnoaL_5"/>
</dbReference>
<comment type="caution">
    <text evidence="2">The sequence shown here is derived from an EMBL/GenBank/DDBJ whole genome shotgun (WGS) entry which is preliminary data.</text>
</comment>
<accession>A0ABW0NZL9</accession>
<dbReference type="InterPro" id="IPR032710">
    <property type="entry name" value="NTF2-like_dom_sf"/>
</dbReference>
<dbReference type="RefSeq" id="WP_066735254.1">
    <property type="nucleotide sequence ID" value="NZ_JBHSLU010000026.1"/>
</dbReference>
<evidence type="ECO:0000313" key="2">
    <source>
        <dbReference type="EMBL" id="MFC5505925.1"/>
    </source>
</evidence>
<sequence length="117" mass="13302">MTNEEAITTFADMLKRGEHQEAAERFNASDIVSIEAMDGPMARVEGRAAVKAKSDWWYSAHEVHAAEAFGPYRNGDQFVMRFAIDVTVKETGQRVQMDEAGLYTVRDGMIVEERFFY</sequence>
<dbReference type="Pfam" id="PF20409">
    <property type="entry name" value="SnoaL_5"/>
    <property type="match status" value="1"/>
</dbReference>
<evidence type="ECO:0000313" key="3">
    <source>
        <dbReference type="Proteomes" id="UP001596060"/>
    </source>
</evidence>
<proteinExistence type="predicted"/>
<keyword evidence="3" id="KW-1185">Reference proteome</keyword>
<reference evidence="3" key="1">
    <citation type="journal article" date="2019" name="Int. J. Syst. Evol. Microbiol.">
        <title>The Global Catalogue of Microorganisms (GCM) 10K type strain sequencing project: providing services to taxonomists for standard genome sequencing and annotation.</title>
        <authorList>
            <consortium name="The Broad Institute Genomics Platform"/>
            <consortium name="The Broad Institute Genome Sequencing Center for Infectious Disease"/>
            <person name="Wu L."/>
            <person name="Ma J."/>
        </authorList>
    </citation>
    <scope>NUCLEOTIDE SEQUENCE [LARGE SCALE GENOMIC DNA]</scope>
    <source>
        <strain evidence="3">CCUG 43117</strain>
    </source>
</reference>
<dbReference type="EMBL" id="JBHSLU010000026">
    <property type="protein sequence ID" value="MFC5505925.1"/>
    <property type="molecule type" value="Genomic_DNA"/>
</dbReference>
<dbReference type="SUPFAM" id="SSF54427">
    <property type="entry name" value="NTF2-like"/>
    <property type="match status" value="1"/>
</dbReference>
<gene>
    <name evidence="2" type="ORF">ACFPN9_11710</name>
</gene>
<organism evidence="2 3">
    <name type="scientific">Bosea massiliensis</name>
    <dbReference type="NCBI Taxonomy" id="151419"/>
    <lineage>
        <taxon>Bacteria</taxon>
        <taxon>Pseudomonadati</taxon>
        <taxon>Pseudomonadota</taxon>
        <taxon>Alphaproteobacteria</taxon>
        <taxon>Hyphomicrobiales</taxon>
        <taxon>Boseaceae</taxon>
        <taxon>Bosea</taxon>
    </lineage>
</organism>